<comment type="caution">
    <text evidence="1">The sequence shown here is derived from an EMBL/GenBank/DDBJ whole genome shotgun (WGS) entry which is preliminary data.</text>
</comment>
<sequence length="132" mass="15142">MVLESTASGYVWQHHVNARDKTTILLQQNDLDVPLAPEETENHVPRFRIDDKVFKSLELGQDIVPDFDVKSMEYRHQIGAVIGLSFNNGGSRTLRTSHAFIINPRIVYDLDTQILLPLRPTEIMKDPEEYPN</sequence>
<reference evidence="1" key="1">
    <citation type="submission" date="2023-03" db="EMBL/GenBank/DDBJ databases">
        <title>Near-Complete genome sequence of Lipomyces tetrasporous NRRL Y-64009, an oleaginous yeast capable of growing on lignocellulosic hydrolysates.</title>
        <authorList>
            <consortium name="Lawrence Berkeley National Laboratory"/>
            <person name="Jagtap S.S."/>
            <person name="Liu J.-J."/>
            <person name="Walukiewicz H.E."/>
            <person name="Pangilinan J."/>
            <person name="Lipzen A."/>
            <person name="Ahrendt S."/>
            <person name="Koriabine M."/>
            <person name="Cobaugh K."/>
            <person name="Salamov A."/>
            <person name="Yoshinaga Y."/>
            <person name="Ng V."/>
            <person name="Daum C."/>
            <person name="Grigoriev I.V."/>
            <person name="Slininger P.J."/>
            <person name="Dien B.S."/>
            <person name="Jin Y.-S."/>
            <person name="Rao C.V."/>
        </authorList>
    </citation>
    <scope>NUCLEOTIDE SEQUENCE</scope>
    <source>
        <strain evidence="1">NRRL Y-64009</strain>
    </source>
</reference>
<evidence type="ECO:0000313" key="2">
    <source>
        <dbReference type="Proteomes" id="UP001217417"/>
    </source>
</evidence>
<gene>
    <name evidence="1" type="ORF">POJ06DRAFT_291376</name>
</gene>
<dbReference type="GeneID" id="80885534"/>
<dbReference type="AlphaFoldDB" id="A0AAD7QPH8"/>
<organism evidence="1 2">
    <name type="scientific">Lipomyces tetrasporus</name>
    <dbReference type="NCBI Taxonomy" id="54092"/>
    <lineage>
        <taxon>Eukaryota</taxon>
        <taxon>Fungi</taxon>
        <taxon>Dikarya</taxon>
        <taxon>Ascomycota</taxon>
        <taxon>Saccharomycotina</taxon>
        <taxon>Lipomycetes</taxon>
        <taxon>Lipomycetales</taxon>
        <taxon>Lipomycetaceae</taxon>
        <taxon>Lipomyces</taxon>
    </lineage>
</organism>
<evidence type="ECO:0000313" key="1">
    <source>
        <dbReference type="EMBL" id="KAJ8098999.1"/>
    </source>
</evidence>
<dbReference type="RefSeq" id="XP_056042449.1">
    <property type="nucleotide sequence ID" value="XM_056190368.1"/>
</dbReference>
<dbReference type="Proteomes" id="UP001217417">
    <property type="component" value="Unassembled WGS sequence"/>
</dbReference>
<accession>A0AAD7QPH8</accession>
<name>A0AAD7QPH8_9ASCO</name>
<protein>
    <submittedName>
        <fullName evidence="1">Uncharacterized protein</fullName>
    </submittedName>
</protein>
<keyword evidence="2" id="KW-1185">Reference proteome</keyword>
<dbReference type="EMBL" id="JARPMG010000007">
    <property type="protein sequence ID" value="KAJ8098999.1"/>
    <property type="molecule type" value="Genomic_DNA"/>
</dbReference>
<proteinExistence type="predicted"/>